<comment type="caution">
    <text evidence="2">The sequence shown here is derived from an EMBL/GenBank/DDBJ whole genome shotgun (WGS) entry which is preliminary data.</text>
</comment>
<feature type="compositionally biased region" description="Basic and acidic residues" evidence="1">
    <location>
        <begin position="33"/>
        <end position="47"/>
    </location>
</feature>
<organism evidence="2 3">
    <name type="scientific">Liparis tanakae</name>
    <name type="common">Tanaka's snailfish</name>
    <dbReference type="NCBI Taxonomy" id="230148"/>
    <lineage>
        <taxon>Eukaryota</taxon>
        <taxon>Metazoa</taxon>
        <taxon>Chordata</taxon>
        <taxon>Craniata</taxon>
        <taxon>Vertebrata</taxon>
        <taxon>Euteleostomi</taxon>
        <taxon>Actinopterygii</taxon>
        <taxon>Neopterygii</taxon>
        <taxon>Teleostei</taxon>
        <taxon>Neoteleostei</taxon>
        <taxon>Acanthomorphata</taxon>
        <taxon>Eupercaria</taxon>
        <taxon>Perciformes</taxon>
        <taxon>Cottioidei</taxon>
        <taxon>Cottales</taxon>
        <taxon>Liparidae</taxon>
        <taxon>Liparis</taxon>
    </lineage>
</organism>
<feature type="region of interest" description="Disordered" evidence="1">
    <location>
        <begin position="33"/>
        <end position="78"/>
    </location>
</feature>
<reference evidence="2 3" key="1">
    <citation type="submission" date="2019-03" db="EMBL/GenBank/DDBJ databases">
        <title>First draft genome of Liparis tanakae, snailfish: a comprehensive survey of snailfish specific genes.</title>
        <authorList>
            <person name="Kim W."/>
            <person name="Song I."/>
            <person name="Jeong J.-H."/>
            <person name="Kim D."/>
            <person name="Kim S."/>
            <person name="Ryu S."/>
            <person name="Song J.Y."/>
            <person name="Lee S.K."/>
        </authorList>
    </citation>
    <scope>NUCLEOTIDE SEQUENCE [LARGE SCALE GENOMIC DNA]</scope>
    <source>
        <tissue evidence="2">Muscle</tissue>
    </source>
</reference>
<evidence type="ECO:0000313" key="3">
    <source>
        <dbReference type="Proteomes" id="UP000314294"/>
    </source>
</evidence>
<keyword evidence="3" id="KW-1185">Reference proteome</keyword>
<accession>A0A4Z2F1N0</accession>
<dbReference type="Proteomes" id="UP000314294">
    <property type="component" value="Unassembled WGS sequence"/>
</dbReference>
<dbReference type="AlphaFoldDB" id="A0A4Z2F1N0"/>
<dbReference type="EMBL" id="SRLO01001860">
    <property type="protein sequence ID" value="TNN34948.1"/>
    <property type="molecule type" value="Genomic_DNA"/>
</dbReference>
<evidence type="ECO:0000313" key="2">
    <source>
        <dbReference type="EMBL" id="TNN34948.1"/>
    </source>
</evidence>
<sequence>MKEGIDRWSHAASLYSTLIHNVSLVIENMISSERKTTPLKFKKEDHTPQVQTGGRPHPSSLKRKTTPLKFRQEEDHTP</sequence>
<protein>
    <submittedName>
        <fullName evidence="2">Uncharacterized protein</fullName>
    </submittedName>
</protein>
<proteinExistence type="predicted"/>
<evidence type="ECO:0000256" key="1">
    <source>
        <dbReference type="SAM" id="MobiDB-lite"/>
    </source>
</evidence>
<gene>
    <name evidence="2" type="ORF">EYF80_054884</name>
</gene>
<name>A0A4Z2F1N0_9TELE</name>